<evidence type="ECO:0000313" key="1">
    <source>
        <dbReference type="EMBL" id="OCT88263.1"/>
    </source>
</evidence>
<evidence type="ECO:0000313" key="2">
    <source>
        <dbReference type="Proteomes" id="UP000694892"/>
    </source>
</evidence>
<protein>
    <submittedName>
        <fullName evidence="1">Uncharacterized protein</fullName>
    </submittedName>
</protein>
<proteinExistence type="predicted"/>
<dbReference type="EMBL" id="CM004470">
    <property type="protein sequence ID" value="OCT88263.1"/>
    <property type="molecule type" value="Genomic_DNA"/>
</dbReference>
<gene>
    <name evidence="1" type="ORF">XELAEV_18016896mg</name>
</gene>
<accession>A0A974HSB5</accession>
<organism evidence="1 2">
    <name type="scientific">Xenopus laevis</name>
    <name type="common">African clawed frog</name>
    <dbReference type="NCBI Taxonomy" id="8355"/>
    <lineage>
        <taxon>Eukaryota</taxon>
        <taxon>Metazoa</taxon>
        <taxon>Chordata</taxon>
        <taxon>Craniata</taxon>
        <taxon>Vertebrata</taxon>
        <taxon>Euteleostomi</taxon>
        <taxon>Amphibia</taxon>
        <taxon>Batrachia</taxon>
        <taxon>Anura</taxon>
        <taxon>Pipoidea</taxon>
        <taxon>Pipidae</taxon>
        <taxon>Xenopodinae</taxon>
        <taxon>Xenopus</taxon>
        <taxon>Xenopus</taxon>
    </lineage>
</organism>
<reference evidence="2" key="1">
    <citation type="journal article" date="2016" name="Nature">
        <title>Genome evolution in the allotetraploid frog Xenopus laevis.</title>
        <authorList>
            <person name="Session A.M."/>
            <person name="Uno Y."/>
            <person name="Kwon T."/>
            <person name="Chapman J.A."/>
            <person name="Toyoda A."/>
            <person name="Takahashi S."/>
            <person name="Fukui A."/>
            <person name="Hikosaka A."/>
            <person name="Suzuki A."/>
            <person name="Kondo M."/>
            <person name="van Heeringen S.J."/>
            <person name="Quigley I."/>
            <person name="Heinz S."/>
            <person name="Ogino H."/>
            <person name="Ochi H."/>
            <person name="Hellsten U."/>
            <person name="Lyons J.B."/>
            <person name="Simakov O."/>
            <person name="Putnam N."/>
            <person name="Stites J."/>
            <person name="Kuroki Y."/>
            <person name="Tanaka T."/>
            <person name="Michiue T."/>
            <person name="Watanabe M."/>
            <person name="Bogdanovic O."/>
            <person name="Lister R."/>
            <person name="Georgiou G."/>
            <person name="Paranjpe S.S."/>
            <person name="van Kruijsbergen I."/>
            <person name="Shu S."/>
            <person name="Carlson J."/>
            <person name="Kinoshita T."/>
            <person name="Ohta Y."/>
            <person name="Mawaribuchi S."/>
            <person name="Jenkins J."/>
            <person name="Grimwood J."/>
            <person name="Schmutz J."/>
            <person name="Mitros T."/>
            <person name="Mozaffari S.V."/>
            <person name="Suzuki Y."/>
            <person name="Haramoto Y."/>
            <person name="Yamamoto T.S."/>
            <person name="Takagi C."/>
            <person name="Heald R."/>
            <person name="Miller K."/>
            <person name="Haudenschild C."/>
            <person name="Kitzman J."/>
            <person name="Nakayama T."/>
            <person name="Izutsu Y."/>
            <person name="Robert J."/>
            <person name="Fortriede J."/>
            <person name="Burns K."/>
            <person name="Lotay V."/>
            <person name="Karimi K."/>
            <person name="Yasuoka Y."/>
            <person name="Dichmann D.S."/>
            <person name="Flajnik M.F."/>
            <person name="Houston D.W."/>
            <person name="Shendure J."/>
            <person name="DuPasquier L."/>
            <person name="Vize P.D."/>
            <person name="Zorn A.M."/>
            <person name="Ito M."/>
            <person name="Marcotte E.M."/>
            <person name="Wallingford J.B."/>
            <person name="Ito Y."/>
            <person name="Asashima M."/>
            <person name="Ueno N."/>
            <person name="Matsuda Y."/>
            <person name="Veenstra G.J."/>
            <person name="Fujiyama A."/>
            <person name="Harland R.M."/>
            <person name="Taira M."/>
            <person name="Rokhsar D.S."/>
        </authorList>
    </citation>
    <scope>NUCLEOTIDE SEQUENCE [LARGE SCALE GENOMIC DNA]</scope>
    <source>
        <strain evidence="2">J</strain>
    </source>
</reference>
<name>A0A974HSB5_XENLA</name>
<dbReference type="Proteomes" id="UP000694892">
    <property type="component" value="Chromosome 3L"/>
</dbReference>
<sequence>MLLRCRGFVWSGGCNFSCTWGTLLQHGVLRLCFGAILDIFQLRLFRVERSKLQRGLRLFHSTHAEEYSGISGDEITSSAPFIVSGQLFVKLSRELL</sequence>
<dbReference type="AlphaFoldDB" id="A0A974HSB5"/>